<evidence type="ECO:0000256" key="4">
    <source>
        <dbReference type="ARBA" id="ARBA00022475"/>
    </source>
</evidence>
<evidence type="ECO:0000256" key="5">
    <source>
        <dbReference type="ARBA" id="ARBA00022679"/>
    </source>
</evidence>
<dbReference type="Pfam" id="PF00069">
    <property type="entry name" value="Pkinase"/>
    <property type="match status" value="1"/>
</dbReference>
<name>A0AAD8R283_LOLMU</name>
<evidence type="ECO:0000256" key="17">
    <source>
        <dbReference type="SAM" id="MobiDB-lite"/>
    </source>
</evidence>
<dbReference type="InterPro" id="IPR017441">
    <property type="entry name" value="Protein_kinase_ATP_BS"/>
</dbReference>
<evidence type="ECO:0000256" key="14">
    <source>
        <dbReference type="ARBA" id="ARBA00023170"/>
    </source>
</evidence>
<feature type="binding site" evidence="16">
    <location>
        <position position="276"/>
    </location>
    <ligand>
        <name>ATP</name>
        <dbReference type="ChEBI" id="CHEBI:30616"/>
    </ligand>
</feature>
<evidence type="ECO:0000256" key="8">
    <source>
        <dbReference type="ARBA" id="ARBA00022737"/>
    </source>
</evidence>
<evidence type="ECO:0000256" key="10">
    <source>
        <dbReference type="ARBA" id="ARBA00022777"/>
    </source>
</evidence>
<protein>
    <recommendedName>
        <fullName evidence="23">Protein kinase domain-containing protein</fullName>
    </recommendedName>
</protein>
<evidence type="ECO:0000256" key="7">
    <source>
        <dbReference type="ARBA" id="ARBA00022729"/>
    </source>
</evidence>
<comment type="subcellular location">
    <subcellularLocation>
        <location evidence="1">Cell membrane</location>
        <topology evidence="1">Single-pass type I membrane protein</topology>
    </subcellularLocation>
</comment>
<dbReference type="Gene3D" id="1.10.510.10">
    <property type="entry name" value="Transferase(Phosphotransferase) domain 1"/>
    <property type="match status" value="1"/>
</dbReference>
<feature type="transmembrane region" description="Helical" evidence="18">
    <location>
        <begin position="192"/>
        <end position="212"/>
    </location>
</feature>
<evidence type="ECO:0000256" key="11">
    <source>
        <dbReference type="ARBA" id="ARBA00022840"/>
    </source>
</evidence>
<dbReference type="InterPro" id="IPR038408">
    <property type="entry name" value="GNK2_sf"/>
</dbReference>
<keyword evidence="15" id="KW-0325">Glycoprotein</keyword>
<keyword evidence="13 18" id="KW-0472">Membrane</keyword>
<comment type="similarity">
    <text evidence="3">In the C-terminal section; belongs to the protein kinase superfamily. Ser/Thr protein kinase family.</text>
</comment>
<evidence type="ECO:0000259" key="19">
    <source>
        <dbReference type="PROSITE" id="PS50011"/>
    </source>
</evidence>
<dbReference type="PROSITE" id="PS51473">
    <property type="entry name" value="GNK2"/>
    <property type="match status" value="2"/>
</dbReference>
<evidence type="ECO:0000313" key="22">
    <source>
        <dbReference type="Proteomes" id="UP001231189"/>
    </source>
</evidence>
<dbReference type="InterPro" id="IPR008271">
    <property type="entry name" value="Ser/Thr_kinase_AS"/>
</dbReference>
<keyword evidence="6 18" id="KW-0812">Transmembrane</keyword>
<evidence type="ECO:0000256" key="1">
    <source>
        <dbReference type="ARBA" id="ARBA00004251"/>
    </source>
</evidence>
<evidence type="ECO:0000256" key="12">
    <source>
        <dbReference type="ARBA" id="ARBA00022989"/>
    </source>
</evidence>
<feature type="domain" description="Gnk2-homologous" evidence="20">
    <location>
        <begin position="59"/>
        <end position="159"/>
    </location>
</feature>
<feature type="domain" description="Gnk2-homologous" evidence="20">
    <location>
        <begin position="1"/>
        <end position="52"/>
    </location>
</feature>
<keyword evidence="11 16" id="KW-0067">ATP-binding</keyword>
<dbReference type="PROSITE" id="PS00108">
    <property type="entry name" value="PROTEIN_KINASE_ST"/>
    <property type="match status" value="1"/>
</dbReference>
<dbReference type="GO" id="GO:0005524">
    <property type="term" value="F:ATP binding"/>
    <property type="evidence" value="ECO:0007669"/>
    <property type="project" value="UniProtKB-UniRule"/>
</dbReference>
<keyword evidence="8" id="KW-0677">Repeat</keyword>
<evidence type="ECO:0000256" key="3">
    <source>
        <dbReference type="ARBA" id="ARBA00010217"/>
    </source>
</evidence>
<evidence type="ECO:0000256" key="6">
    <source>
        <dbReference type="ARBA" id="ARBA00022692"/>
    </source>
</evidence>
<feature type="region of interest" description="Disordered" evidence="17">
    <location>
        <begin position="524"/>
        <end position="543"/>
    </location>
</feature>
<dbReference type="InterPro" id="IPR011009">
    <property type="entry name" value="Kinase-like_dom_sf"/>
</dbReference>
<dbReference type="FunFam" id="1.10.510.10:FF:000240">
    <property type="entry name" value="Lectin-domain containing receptor kinase A4.3"/>
    <property type="match status" value="1"/>
</dbReference>
<feature type="compositionally biased region" description="Basic and acidic residues" evidence="17">
    <location>
        <begin position="531"/>
        <end position="543"/>
    </location>
</feature>
<dbReference type="PROSITE" id="PS50011">
    <property type="entry name" value="PROTEIN_KINASE_DOM"/>
    <property type="match status" value="1"/>
</dbReference>
<dbReference type="EMBL" id="JAUUTY010000006">
    <property type="protein sequence ID" value="KAK1613560.1"/>
    <property type="molecule type" value="Genomic_DNA"/>
</dbReference>
<dbReference type="InterPro" id="IPR000719">
    <property type="entry name" value="Prot_kinase_dom"/>
</dbReference>
<keyword evidence="7" id="KW-0732">Signal</keyword>
<evidence type="ECO:0000259" key="20">
    <source>
        <dbReference type="PROSITE" id="PS51473"/>
    </source>
</evidence>
<dbReference type="GO" id="GO:0004672">
    <property type="term" value="F:protein kinase activity"/>
    <property type="evidence" value="ECO:0007669"/>
    <property type="project" value="InterPro"/>
</dbReference>
<keyword evidence="9 16" id="KW-0547">Nucleotide-binding</keyword>
<keyword evidence="4" id="KW-1003">Cell membrane</keyword>
<dbReference type="PANTHER" id="PTHR27007">
    <property type="match status" value="1"/>
</dbReference>
<dbReference type="Proteomes" id="UP001231189">
    <property type="component" value="Unassembled WGS sequence"/>
</dbReference>
<comment type="caution">
    <text evidence="21">The sequence shown here is derived from an EMBL/GenBank/DDBJ whole genome shotgun (WGS) entry which is preliminary data.</text>
</comment>
<dbReference type="SUPFAM" id="SSF56112">
    <property type="entry name" value="Protein kinase-like (PK-like)"/>
    <property type="match status" value="1"/>
</dbReference>
<dbReference type="Gene3D" id="3.30.430.20">
    <property type="entry name" value="Gnk2 domain, C-X8-C-X2-C motif"/>
    <property type="match status" value="2"/>
</dbReference>
<evidence type="ECO:0000256" key="16">
    <source>
        <dbReference type="PROSITE-ProRule" id="PRU10141"/>
    </source>
</evidence>
<dbReference type="GO" id="GO:0002229">
    <property type="term" value="P:defense response to oomycetes"/>
    <property type="evidence" value="ECO:0007669"/>
    <property type="project" value="UniProtKB-ARBA"/>
</dbReference>
<evidence type="ECO:0000256" key="13">
    <source>
        <dbReference type="ARBA" id="ARBA00023136"/>
    </source>
</evidence>
<evidence type="ECO:0000313" key="21">
    <source>
        <dbReference type="EMBL" id="KAK1613560.1"/>
    </source>
</evidence>
<keyword evidence="10" id="KW-0418">Kinase</keyword>
<dbReference type="CDD" id="cd23509">
    <property type="entry name" value="Gnk2-like"/>
    <property type="match status" value="2"/>
</dbReference>
<evidence type="ECO:0000256" key="18">
    <source>
        <dbReference type="SAM" id="Phobius"/>
    </source>
</evidence>
<keyword evidence="5" id="KW-0808">Transferase</keyword>
<dbReference type="InterPro" id="IPR002902">
    <property type="entry name" value="GNK2"/>
</dbReference>
<gene>
    <name evidence="21" type="ORF">QYE76_019077</name>
</gene>
<organism evidence="21 22">
    <name type="scientific">Lolium multiflorum</name>
    <name type="common">Italian ryegrass</name>
    <name type="synonym">Lolium perenne subsp. multiflorum</name>
    <dbReference type="NCBI Taxonomy" id="4521"/>
    <lineage>
        <taxon>Eukaryota</taxon>
        <taxon>Viridiplantae</taxon>
        <taxon>Streptophyta</taxon>
        <taxon>Embryophyta</taxon>
        <taxon>Tracheophyta</taxon>
        <taxon>Spermatophyta</taxon>
        <taxon>Magnoliopsida</taxon>
        <taxon>Liliopsida</taxon>
        <taxon>Poales</taxon>
        <taxon>Poaceae</taxon>
        <taxon>BOP clade</taxon>
        <taxon>Pooideae</taxon>
        <taxon>Poodae</taxon>
        <taxon>Poeae</taxon>
        <taxon>Poeae Chloroplast Group 2 (Poeae type)</taxon>
        <taxon>Loliodinae</taxon>
        <taxon>Loliinae</taxon>
        <taxon>Lolium</taxon>
    </lineage>
</organism>
<comment type="similarity">
    <text evidence="2">In the N-terminal section; belongs to the leguminous lectin family.</text>
</comment>
<feature type="domain" description="Protein kinase" evidence="19">
    <location>
        <begin position="245"/>
        <end position="522"/>
    </location>
</feature>
<evidence type="ECO:0008006" key="23">
    <source>
        <dbReference type="Google" id="ProtNLM"/>
    </source>
</evidence>
<dbReference type="SMART" id="SM00220">
    <property type="entry name" value="S_TKc"/>
    <property type="match status" value="1"/>
</dbReference>
<dbReference type="Pfam" id="PF01657">
    <property type="entry name" value="Stress-antifung"/>
    <property type="match status" value="2"/>
</dbReference>
<dbReference type="PROSITE" id="PS00107">
    <property type="entry name" value="PROTEIN_KINASE_ATP"/>
    <property type="match status" value="1"/>
</dbReference>
<keyword evidence="12 18" id="KW-1133">Transmembrane helix</keyword>
<accession>A0AAD8R283</accession>
<evidence type="ECO:0000256" key="2">
    <source>
        <dbReference type="ARBA" id="ARBA00008536"/>
    </source>
</evidence>
<sequence>MCSADYSRAECSDCLAATPGSNTGGLPTRCPGSTSVFAVFDKCLVRYSDTNFLGAPETELIYTSGSDESSLPGAMAYSGKVLDRLKLLTAEAASSPKRFAANVVDPPFALTQCTWDLPPDKCKQCLDVLSANASDWFTMTIEGQRKTYSCTLRYSNTTFTVLPFEDIIISSGPLPPTSAPSSEAKSVKGSTLIIAVVVVLALVVSIFIWWVVSWYKWKHTRDSFGKGSRLQRFDYRDLSNATGGFSKENQIGKGGFGVVYSGSLKNKEVAVKSIVKDSRGEFKDFLAELGAIDGTGHVNLVRLEGWGCNITNYMFSCLFRPTVNLFLVYELVPNGNLHEHLYEKTEVLSWAMRFKIVKGLWSALNYLHYQCDPYILHRDIKPANILLDNDFNAKLGDFGLSRVAEVSGEESMQTAVAVGTRLYMDPLCMTDGNVNLLRSSDVYSFGIVLLEIAHGNNNPDGVRNLYRNQPDSFVNDVADKKLKGQFDKRQMERVIALGIRCSEPIDESKRPSLDSAILHFLENGGELPPPKIHENEPHDATPV</sequence>
<reference evidence="21" key="1">
    <citation type="submission" date="2023-07" db="EMBL/GenBank/DDBJ databases">
        <title>A chromosome-level genome assembly of Lolium multiflorum.</title>
        <authorList>
            <person name="Chen Y."/>
            <person name="Copetti D."/>
            <person name="Kolliker R."/>
            <person name="Studer B."/>
        </authorList>
    </citation>
    <scope>NUCLEOTIDE SEQUENCE</scope>
    <source>
        <strain evidence="21">02402/16</strain>
        <tissue evidence="21">Leaf</tissue>
    </source>
</reference>
<dbReference type="InterPro" id="IPR050528">
    <property type="entry name" value="L-type_Lectin-RKs"/>
</dbReference>
<keyword evidence="14" id="KW-0675">Receptor</keyword>
<proteinExistence type="inferred from homology"/>
<dbReference type="GO" id="GO:0005886">
    <property type="term" value="C:plasma membrane"/>
    <property type="evidence" value="ECO:0007669"/>
    <property type="project" value="UniProtKB-SubCell"/>
</dbReference>
<evidence type="ECO:0000256" key="15">
    <source>
        <dbReference type="ARBA" id="ARBA00023180"/>
    </source>
</evidence>
<keyword evidence="22" id="KW-1185">Reference proteome</keyword>
<dbReference type="Gene3D" id="3.30.200.20">
    <property type="entry name" value="Phosphorylase Kinase, domain 1"/>
    <property type="match status" value="1"/>
</dbReference>
<dbReference type="AlphaFoldDB" id="A0AAD8R283"/>
<evidence type="ECO:0000256" key="9">
    <source>
        <dbReference type="ARBA" id="ARBA00022741"/>
    </source>
</evidence>